<proteinExistence type="predicted"/>
<evidence type="ECO:0000313" key="2">
    <source>
        <dbReference type="Proteomes" id="UP000273140"/>
    </source>
</evidence>
<organism evidence="1 2">
    <name type="scientific">Pseudomonas syringae pv. actinidiae</name>
    <dbReference type="NCBI Taxonomy" id="103796"/>
    <lineage>
        <taxon>Bacteria</taxon>
        <taxon>Pseudomonadati</taxon>
        <taxon>Pseudomonadota</taxon>
        <taxon>Gammaproteobacteria</taxon>
        <taxon>Pseudomonadales</taxon>
        <taxon>Pseudomonadaceae</taxon>
        <taxon>Pseudomonas</taxon>
        <taxon>Pseudomonas syringae</taxon>
    </lineage>
</organism>
<name>A0A3M4K8R8_PSESF</name>
<evidence type="ECO:0000313" key="1">
    <source>
        <dbReference type="EMBL" id="RMQ25537.1"/>
    </source>
</evidence>
<accession>A0A3M4K8R8</accession>
<dbReference type="Proteomes" id="UP000273140">
    <property type="component" value="Unassembled WGS sequence"/>
</dbReference>
<gene>
    <name evidence="1" type="ORF">ALQ07_200134</name>
</gene>
<reference evidence="1 2" key="1">
    <citation type="submission" date="2018-08" db="EMBL/GenBank/DDBJ databases">
        <title>Recombination of ecologically and evolutionarily significant loci maintains genetic cohesion in the Pseudomonas syringae species complex.</title>
        <authorList>
            <person name="Dillon M."/>
            <person name="Thakur S."/>
            <person name="Almeida R.N.D."/>
            <person name="Weir B.S."/>
            <person name="Guttman D.S."/>
        </authorList>
    </citation>
    <scope>NUCLEOTIDE SEQUENCE [LARGE SCALE GENOMIC DNA]</scope>
    <source>
        <strain evidence="1 2">ICMP 19074</strain>
    </source>
</reference>
<comment type="caution">
    <text evidence="1">The sequence shown here is derived from an EMBL/GenBank/DDBJ whole genome shotgun (WGS) entry which is preliminary data.</text>
</comment>
<dbReference type="AlphaFoldDB" id="A0A3M4K8R8"/>
<protein>
    <submittedName>
        <fullName evidence="1">Uncharacterized protein</fullName>
    </submittedName>
</protein>
<sequence>MMPGHHCRHHFDRAFVIKTLARANVQFVRNSIQLLLIRPRQIRSLGQILPNQAIDVFVTASLPRCHGLWGSQK</sequence>
<dbReference type="EMBL" id="RBRB01000377">
    <property type="protein sequence ID" value="RMQ25537.1"/>
    <property type="molecule type" value="Genomic_DNA"/>
</dbReference>